<keyword evidence="4" id="KW-0472">Membrane</keyword>
<protein>
    <recommendedName>
        <fullName evidence="10">Starch-binding protein</fullName>
    </recommendedName>
</protein>
<comment type="subcellular location">
    <subcellularLocation>
        <location evidence="1">Cell outer membrane</location>
    </subcellularLocation>
</comment>
<dbReference type="Pfam" id="PF07980">
    <property type="entry name" value="SusD_RagB"/>
    <property type="match status" value="1"/>
</dbReference>
<evidence type="ECO:0000259" key="7">
    <source>
        <dbReference type="Pfam" id="PF14322"/>
    </source>
</evidence>
<comment type="caution">
    <text evidence="8">The sequence shown here is derived from an EMBL/GenBank/DDBJ whole genome shotgun (WGS) entry which is preliminary data.</text>
</comment>
<evidence type="ECO:0000256" key="5">
    <source>
        <dbReference type="ARBA" id="ARBA00023237"/>
    </source>
</evidence>
<evidence type="ECO:0008006" key="10">
    <source>
        <dbReference type="Google" id="ProtNLM"/>
    </source>
</evidence>
<proteinExistence type="inferred from homology"/>
<reference evidence="8 9" key="1">
    <citation type="submission" date="2013-11" db="EMBL/GenBank/DDBJ databases">
        <title>Single cell genomics of uncultured Tannerella BU063 (oral taxon 286).</title>
        <authorList>
            <person name="Beall C.J."/>
            <person name="Campbell A.G."/>
            <person name="Griffen A.L."/>
            <person name="Podar M."/>
            <person name="Leys E.J."/>
        </authorList>
    </citation>
    <scope>NUCLEOTIDE SEQUENCE [LARGE SCALE GENOMIC DNA]</scope>
    <source>
        <strain evidence="8">Cell 2</strain>
    </source>
</reference>
<evidence type="ECO:0000256" key="1">
    <source>
        <dbReference type="ARBA" id="ARBA00004442"/>
    </source>
</evidence>
<keyword evidence="3" id="KW-0732">Signal</keyword>
<organism evidence="8 9">
    <name type="scientific">Tannerella sp. oral taxon BU063 isolate Cell 2</name>
    <dbReference type="NCBI Taxonomy" id="1411148"/>
    <lineage>
        <taxon>Bacteria</taxon>
        <taxon>Pseudomonadati</taxon>
        <taxon>Bacteroidota</taxon>
        <taxon>Bacteroidia</taxon>
        <taxon>Bacteroidales</taxon>
        <taxon>Tannerellaceae</taxon>
        <taxon>Tannerella</taxon>
    </lineage>
</organism>
<evidence type="ECO:0000256" key="3">
    <source>
        <dbReference type="ARBA" id="ARBA00022729"/>
    </source>
</evidence>
<sequence>MKTTHAIIGLCLALALTACELVGSLDKIEPEHKLTDNNVITDAKSAEAALNGVYLSWRTYRIGWMRHLLGALTGVENEVNIAGIDGFADNEVTDDNTGVESNYIELYFVVQNASAILEHLESTAAIQSLSPARRMEIVGEVKCSRALARLMLLRQYGEFYDRTSAYGIVLYPGNRSIKDNTALPRASVEESYRAILSDLDEAIAKAPETNTHYRMSRLTAKALKARVMLYRKEFSAAATLARQVIAEAPAAGYALEDSFKQLFVNSFQSQEMLFAVYAMAPDELYSDGVWNRSTAGPVTSKLASAVAPSDSVPDKRFSAIYKDLDPGRPEVVNNKYPITEGLAGTKQDSHYYIRLAEMYYLIAEAEARLGNPTAARAALKEILCIDRAGYTQAYVEAIPDSRLLEMILRHKWLEFFTENSEEWFDLVRFHAWDNYPIAPYYVKSDRHLILPIPRKALGGNRALKQNPGY</sequence>
<dbReference type="GO" id="GO:0009279">
    <property type="term" value="C:cell outer membrane"/>
    <property type="evidence" value="ECO:0007669"/>
    <property type="project" value="UniProtKB-SubCell"/>
</dbReference>
<dbReference type="Pfam" id="PF14322">
    <property type="entry name" value="SusD-like_3"/>
    <property type="match status" value="1"/>
</dbReference>
<evidence type="ECO:0000313" key="8">
    <source>
        <dbReference type="EMBL" id="ETK01291.1"/>
    </source>
</evidence>
<dbReference type="PATRIC" id="fig|1411148.3.peg.1734"/>
<dbReference type="Proteomes" id="UP000018837">
    <property type="component" value="Unassembled WGS sequence"/>
</dbReference>
<accession>W2C4B9</accession>
<feature type="domain" description="SusD-like N-terminal" evidence="7">
    <location>
        <begin position="89"/>
        <end position="229"/>
    </location>
</feature>
<dbReference type="Gene3D" id="1.25.40.390">
    <property type="match status" value="1"/>
</dbReference>
<dbReference type="InterPro" id="IPR011990">
    <property type="entry name" value="TPR-like_helical_dom_sf"/>
</dbReference>
<evidence type="ECO:0000313" key="9">
    <source>
        <dbReference type="Proteomes" id="UP000018837"/>
    </source>
</evidence>
<name>W2C4B9_9BACT</name>
<dbReference type="InterPro" id="IPR012944">
    <property type="entry name" value="SusD_RagB_dom"/>
</dbReference>
<dbReference type="SUPFAM" id="SSF48452">
    <property type="entry name" value="TPR-like"/>
    <property type="match status" value="1"/>
</dbReference>
<keyword evidence="5" id="KW-0998">Cell outer membrane</keyword>
<gene>
    <name evidence="8" type="ORF">N425_10685</name>
</gene>
<evidence type="ECO:0000259" key="6">
    <source>
        <dbReference type="Pfam" id="PF07980"/>
    </source>
</evidence>
<dbReference type="EMBL" id="AYUF01000486">
    <property type="protein sequence ID" value="ETK01291.1"/>
    <property type="molecule type" value="Genomic_DNA"/>
</dbReference>
<comment type="similarity">
    <text evidence="2">Belongs to the SusD family.</text>
</comment>
<evidence type="ECO:0000256" key="4">
    <source>
        <dbReference type="ARBA" id="ARBA00023136"/>
    </source>
</evidence>
<feature type="domain" description="RagB/SusD" evidence="6">
    <location>
        <begin position="344"/>
        <end position="430"/>
    </location>
</feature>
<dbReference type="InterPro" id="IPR033985">
    <property type="entry name" value="SusD-like_N"/>
</dbReference>
<evidence type="ECO:0000256" key="2">
    <source>
        <dbReference type="ARBA" id="ARBA00006275"/>
    </source>
</evidence>
<dbReference type="PROSITE" id="PS51257">
    <property type="entry name" value="PROKAR_LIPOPROTEIN"/>
    <property type="match status" value="1"/>
</dbReference>
<dbReference type="AlphaFoldDB" id="W2C4B9"/>